<dbReference type="RefSeq" id="WP_160366006.1">
    <property type="nucleotide sequence ID" value="NZ_JACEIB010000006.1"/>
</dbReference>
<protein>
    <recommendedName>
        <fullName evidence="4">DUF4156 domain-containing protein</fullName>
    </recommendedName>
</protein>
<evidence type="ECO:0000313" key="3">
    <source>
        <dbReference type="Proteomes" id="UP000570166"/>
    </source>
</evidence>
<feature type="signal peptide" evidence="1">
    <location>
        <begin position="1"/>
        <end position="18"/>
    </location>
</feature>
<reference evidence="2 3" key="1">
    <citation type="submission" date="2020-07" db="EMBL/GenBank/DDBJ databases">
        <authorList>
            <person name="Sun Q."/>
        </authorList>
    </citation>
    <scope>NUCLEOTIDE SEQUENCE [LARGE SCALE GENOMIC DNA]</scope>
    <source>
        <strain evidence="2 3">CGMCC 1.13654</strain>
    </source>
</reference>
<proteinExistence type="predicted"/>
<accession>A0A838L765</accession>
<evidence type="ECO:0000313" key="2">
    <source>
        <dbReference type="EMBL" id="MBA2934532.1"/>
    </source>
</evidence>
<sequence>MRVPIAALLGCAAFGCSASVSVLTKPEGLTCTALNGAVVRLNLDLGHRTFQKEGFPRLPIADSIGRQIVLMRDMTADSMVSASIDRATMDYVASSNDRKSHAVTETRYSCVAGPAFEVPNAQ</sequence>
<gene>
    <name evidence="2" type="ORF">HZF05_10540</name>
</gene>
<dbReference type="AlphaFoldDB" id="A0A838L765"/>
<keyword evidence="1" id="KW-0732">Signal</keyword>
<dbReference type="Proteomes" id="UP000570166">
    <property type="component" value="Unassembled WGS sequence"/>
</dbReference>
<dbReference type="EMBL" id="JACEIB010000006">
    <property type="protein sequence ID" value="MBA2934532.1"/>
    <property type="molecule type" value="Genomic_DNA"/>
</dbReference>
<feature type="chain" id="PRO_5032757732" description="DUF4156 domain-containing protein" evidence="1">
    <location>
        <begin position="19"/>
        <end position="122"/>
    </location>
</feature>
<name>A0A838L765_9SPHN</name>
<comment type="caution">
    <text evidence="2">The sequence shown here is derived from an EMBL/GenBank/DDBJ whole genome shotgun (WGS) entry which is preliminary data.</text>
</comment>
<organism evidence="2 3">
    <name type="scientific">Sphingomonas chungangi</name>
    <dbReference type="NCBI Taxonomy" id="2683589"/>
    <lineage>
        <taxon>Bacteria</taxon>
        <taxon>Pseudomonadati</taxon>
        <taxon>Pseudomonadota</taxon>
        <taxon>Alphaproteobacteria</taxon>
        <taxon>Sphingomonadales</taxon>
        <taxon>Sphingomonadaceae</taxon>
        <taxon>Sphingomonas</taxon>
    </lineage>
</organism>
<evidence type="ECO:0008006" key="4">
    <source>
        <dbReference type="Google" id="ProtNLM"/>
    </source>
</evidence>
<evidence type="ECO:0000256" key="1">
    <source>
        <dbReference type="SAM" id="SignalP"/>
    </source>
</evidence>
<keyword evidence="3" id="KW-1185">Reference proteome</keyword>
<dbReference type="PROSITE" id="PS51257">
    <property type="entry name" value="PROKAR_LIPOPROTEIN"/>
    <property type="match status" value="1"/>
</dbReference>